<accession>A0A229FS34</accession>
<dbReference type="NCBIfam" id="TIGR01262">
    <property type="entry name" value="maiA"/>
    <property type="match status" value="1"/>
</dbReference>
<feature type="domain" description="GST N-terminal" evidence="2">
    <location>
        <begin position="1"/>
        <end position="82"/>
    </location>
</feature>
<comment type="caution">
    <text evidence="4">The sequence shown here is derived from an EMBL/GenBank/DDBJ whole genome shotgun (WGS) entry which is preliminary data.</text>
</comment>
<keyword evidence="4" id="KW-0413">Isomerase</keyword>
<dbReference type="Gene3D" id="1.20.1050.10">
    <property type="match status" value="1"/>
</dbReference>
<evidence type="ECO:0000313" key="5">
    <source>
        <dbReference type="Proteomes" id="UP000215188"/>
    </source>
</evidence>
<gene>
    <name evidence="4" type="primary">maiA</name>
    <name evidence="4" type="ORF">AOC33_08160</name>
</gene>
<dbReference type="InterPro" id="IPR034333">
    <property type="entry name" value="GST_Zeta_N"/>
</dbReference>
<dbReference type="SFLD" id="SFLDG00358">
    <property type="entry name" value="Main_(cytGST)"/>
    <property type="match status" value="1"/>
</dbReference>
<sequence length="217" mass="24618">MKLFSYWRSSAAFRVRIALNLKNLTHEVIPVDLLKQGGEQHLPSYSAKNPQDLVPVLEHGSHVLRQSLAIIEFLEEAHPTPALLPKNIEERAWVRALSMDIACDIHPLNNLRVMKYLHKKLKLSDDQKSSWAKHWLELGLAGVEKTLSTQARQGKFCLGDEVSMADVCLIPQIMNAKASNCDLSKFTKIQQVFDECMKLPAFIQASWEAQIDYPNKS</sequence>
<organism evidence="4 5">
    <name type="scientific">Polynucleobacter cosmopolitanus</name>
    <dbReference type="NCBI Taxonomy" id="351345"/>
    <lineage>
        <taxon>Bacteria</taxon>
        <taxon>Pseudomonadati</taxon>
        <taxon>Pseudomonadota</taxon>
        <taxon>Betaproteobacteria</taxon>
        <taxon>Burkholderiales</taxon>
        <taxon>Burkholderiaceae</taxon>
        <taxon>Polynucleobacter</taxon>
    </lineage>
</organism>
<dbReference type="OrthoDB" id="509852at2"/>
<dbReference type="InterPro" id="IPR036282">
    <property type="entry name" value="Glutathione-S-Trfase_C_sf"/>
</dbReference>
<dbReference type="PROSITE" id="PS50405">
    <property type="entry name" value="GST_CTER"/>
    <property type="match status" value="1"/>
</dbReference>
<dbReference type="PANTHER" id="PTHR42673:SF21">
    <property type="entry name" value="GLUTATHIONE S-TRANSFERASE YFCF"/>
    <property type="match status" value="1"/>
</dbReference>
<dbReference type="PANTHER" id="PTHR42673">
    <property type="entry name" value="MALEYLACETOACETATE ISOMERASE"/>
    <property type="match status" value="1"/>
</dbReference>
<dbReference type="InterPro" id="IPR005955">
    <property type="entry name" value="GST_Zeta"/>
</dbReference>
<dbReference type="PROSITE" id="PS50404">
    <property type="entry name" value="GST_NTER"/>
    <property type="match status" value="1"/>
</dbReference>
<dbReference type="SFLD" id="SFLDS00019">
    <property type="entry name" value="Glutathione_Transferase_(cytos"/>
    <property type="match status" value="1"/>
</dbReference>
<evidence type="ECO:0000256" key="1">
    <source>
        <dbReference type="ARBA" id="ARBA00010007"/>
    </source>
</evidence>
<protein>
    <submittedName>
        <fullName evidence="4">Maleylacetoacetate isomerase</fullName>
    </submittedName>
</protein>
<dbReference type="Pfam" id="PF13417">
    <property type="entry name" value="GST_N_3"/>
    <property type="match status" value="1"/>
</dbReference>
<feature type="domain" description="GST C-terminal" evidence="3">
    <location>
        <begin position="87"/>
        <end position="215"/>
    </location>
</feature>
<dbReference type="EMBL" id="NJGG01000003">
    <property type="protein sequence ID" value="OXL14642.1"/>
    <property type="molecule type" value="Genomic_DNA"/>
</dbReference>
<dbReference type="FunFam" id="1.20.1050.10:FF:000017">
    <property type="entry name" value="Maleylacetoacetate isomerase"/>
    <property type="match status" value="1"/>
</dbReference>
<comment type="similarity">
    <text evidence="1">Belongs to the GST superfamily. Zeta family.</text>
</comment>
<dbReference type="Proteomes" id="UP000215188">
    <property type="component" value="Unassembled WGS sequence"/>
</dbReference>
<dbReference type="InterPro" id="IPR034330">
    <property type="entry name" value="GST_Zeta_C"/>
</dbReference>
<dbReference type="InterPro" id="IPR010987">
    <property type="entry name" value="Glutathione-S-Trfase_C-like"/>
</dbReference>
<keyword evidence="5" id="KW-1185">Reference proteome</keyword>
<name>A0A229FS34_9BURK</name>
<dbReference type="RefSeq" id="WP_089516685.1">
    <property type="nucleotide sequence ID" value="NZ_NJGG01000003.1"/>
</dbReference>
<dbReference type="Gene3D" id="3.40.30.10">
    <property type="entry name" value="Glutaredoxin"/>
    <property type="match status" value="1"/>
</dbReference>
<dbReference type="AlphaFoldDB" id="A0A229FS34"/>
<dbReference type="GO" id="GO:0006559">
    <property type="term" value="P:L-phenylalanine catabolic process"/>
    <property type="evidence" value="ECO:0007669"/>
    <property type="project" value="TreeGrafter"/>
</dbReference>
<dbReference type="GO" id="GO:0006749">
    <property type="term" value="P:glutathione metabolic process"/>
    <property type="evidence" value="ECO:0007669"/>
    <property type="project" value="TreeGrafter"/>
</dbReference>
<dbReference type="InterPro" id="IPR036249">
    <property type="entry name" value="Thioredoxin-like_sf"/>
</dbReference>
<dbReference type="SUPFAM" id="SSF52833">
    <property type="entry name" value="Thioredoxin-like"/>
    <property type="match status" value="1"/>
</dbReference>
<reference evidence="4 5" key="1">
    <citation type="submission" date="2017-06" db="EMBL/GenBank/DDBJ databases">
        <title>Reclassification of a Polynucleobacter cosmopolitanus strain isolated from tropical Lake Victoria as Polynucleobacter victoriensis comb. nov.</title>
        <authorList>
            <person name="Hahn M.W."/>
        </authorList>
    </citation>
    <scope>NUCLEOTIDE SEQUENCE [LARGE SCALE GENOMIC DNA]</scope>
    <source>
        <strain evidence="4 5">MWH-MoIso2</strain>
    </source>
</reference>
<dbReference type="GO" id="GO:0016034">
    <property type="term" value="F:maleylacetoacetate isomerase activity"/>
    <property type="evidence" value="ECO:0007669"/>
    <property type="project" value="TreeGrafter"/>
</dbReference>
<proteinExistence type="inferred from homology"/>
<evidence type="ECO:0000313" key="4">
    <source>
        <dbReference type="EMBL" id="OXL14642.1"/>
    </source>
</evidence>
<dbReference type="CDD" id="cd03191">
    <property type="entry name" value="GST_C_Zeta"/>
    <property type="match status" value="1"/>
</dbReference>
<dbReference type="InterPro" id="IPR004045">
    <property type="entry name" value="Glutathione_S-Trfase_N"/>
</dbReference>
<dbReference type="GO" id="GO:0004364">
    <property type="term" value="F:glutathione transferase activity"/>
    <property type="evidence" value="ECO:0007669"/>
    <property type="project" value="TreeGrafter"/>
</dbReference>
<dbReference type="SUPFAM" id="SSF47616">
    <property type="entry name" value="GST C-terminal domain-like"/>
    <property type="match status" value="1"/>
</dbReference>
<dbReference type="CDD" id="cd03042">
    <property type="entry name" value="GST_N_Zeta"/>
    <property type="match status" value="1"/>
</dbReference>
<dbReference type="InterPro" id="IPR040079">
    <property type="entry name" value="Glutathione_S-Trfase"/>
</dbReference>
<evidence type="ECO:0000259" key="2">
    <source>
        <dbReference type="PROSITE" id="PS50404"/>
    </source>
</evidence>
<dbReference type="GO" id="GO:0005737">
    <property type="term" value="C:cytoplasm"/>
    <property type="evidence" value="ECO:0007669"/>
    <property type="project" value="InterPro"/>
</dbReference>
<evidence type="ECO:0000259" key="3">
    <source>
        <dbReference type="PROSITE" id="PS50405"/>
    </source>
</evidence>